<proteinExistence type="predicted"/>
<evidence type="ECO:0000256" key="3">
    <source>
        <dbReference type="ARBA" id="ARBA00047960"/>
    </source>
</evidence>
<dbReference type="GO" id="GO:0006749">
    <property type="term" value="P:glutathione metabolic process"/>
    <property type="evidence" value="ECO:0007669"/>
    <property type="project" value="TreeGrafter"/>
</dbReference>
<dbReference type="InterPro" id="IPR036282">
    <property type="entry name" value="Glutathione-S-Trfase_C_sf"/>
</dbReference>
<dbReference type="EC" id="2.5.1.18" evidence="1"/>
<organism evidence="5 6">
    <name type="scientific">Rotaria sordida</name>
    <dbReference type="NCBI Taxonomy" id="392033"/>
    <lineage>
        <taxon>Eukaryota</taxon>
        <taxon>Metazoa</taxon>
        <taxon>Spiralia</taxon>
        <taxon>Gnathifera</taxon>
        <taxon>Rotifera</taxon>
        <taxon>Eurotatoria</taxon>
        <taxon>Bdelloidea</taxon>
        <taxon>Philodinida</taxon>
        <taxon>Philodinidae</taxon>
        <taxon>Rotaria</taxon>
    </lineage>
</organism>
<comment type="catalytic activity">
    <reaction evidence="3">
        <text>RX + glutathione = an S-substituted glutathione + a halide anion + H(+)</text>
        <dbReference type="Rhea" id="RHEA:16437"/>
        <dbReference type="ChEBI" id="CHEBI:15378"/>
        <dbReference type="ChEBI" id="CHEBI:16042"/>
        <dbReference type="ChEBI" id="CHEBI:17792"/>
        <dbReference type="ChEBI" id="CHEBI:57925"/>
        <dbReference type="ChEBI" id="CHEBI:90779"/>
        <dbReference type="EC" id="2.5.1.18"/>
    </reaction>
</comment>
<dbReference type="GO" id="GO:0004364">
    <property type="term" value="F:glutathione transferase activity"/>
    <property type="evidence" value="ECO:0007669"/>
    <property type="project" value="UniProtKB-EC"/>
</dbReference>
<dbReference type="PANTHER" id="PTHR11571">
    <property type="entry name" value="GLUTATHIONE S-TRANSFERASE"/>
    <property type="match status" value="1"/>
</dbReference>
<dbReference type="InterPro" id="IPR010987">
    <property type="entry name" value="Glutathione-S-Trfase_C-like"/>
</dbReference>
<dbReference type="InterPro" id="IPR050213">
    <property type="entry name" value="GST_superfamily"/>
</dbReference>
<dbReference type="PROSITE" id="PS50405">
    <property type="entry name" value="GST_CTER"/>
    <property type="match status" value="1"/>
</dbReference>
<evidence type="ECO:0000259" key="4">
    <source>
        <dbReference type="PROSITE" id="PS50405"/>
    </source>
</evidence>
<dbReference type="CDD" id="cd03192">
    <property type="entry name" value="GST_C_Sigma_like"/>
    <property type="match status" value="1"/>
</dbReference>
<dbReference type="EMBL" id="CAJOBE010009972">
    <property type="protein sequence ID" value="CAF4097070.1"/>
    <property type="molecule type" value="Genomic_DNA"/>
</dbReference>
<dbReference type="SUPFAM" id="SSF47616">
    <property type="entry name" value="GST C-terminal domain-like"/>
    <property type="match status" value="1"/>
</dbReference>
<dbReference type="Pfam" id="PF14497">
    <property type="entry name" value="GST_C_3"/>
    <property type="match status" value="1"/>
</dbReference>
<sequence>SEWPSHKAEMTLDQIPVLEFEAGKDNFEQAKVDAVADTIRDLAVAFVPNRRAPDEVKREELLKKFFADELPKHLQNFEVLAKLCGNGGSFFVGNHLTWADSLFNDLGEILLNFDENCLNN</sequence>
<gene>
    <name evidence="5" type="ORF">FNK824_LOCUS31208</name>
</gene>
<reference evidence="5" key="1">
    <citation type="submission" date="2021-02" db="EMBL/GenBank/DDBJ databases">
        <authorList>
            <person name="Nowell W R."/>
        </authorList>
    </citation>
    <scope>NUCLEOTIDE SEQUENCE</scope>
</reference>
<evidence type="ECO:0000313" key="6">
    <source>
        <dbReference type="Proteomes" id="UP000663874"/>
    </source>
</evidence>
<accession>A0A819UKL1</accession>
<dbReference type="Gene3D" id="1.20.1050.10">
    <property type="match status" value="1"/>
</dbReference>
<name>A0A819UKL1_9BILA</name>
<dbReference type="PANTHER" id="PTHR11571:SF224">
    <property type="entry name" value="HEMATOPOIETIC PROSTAGLANDIN D SYNTHASE"/>
    <property type="match status" value="1"/>
</dbReference>
<keyword evidence="2" id="KW-0808">Transferase</keyword>
<dbReference type="InterPro" id="IPR004046">
    <property type="entry name" value="GST_C"/>
</dbReference>
<feature type="domain" description="GST C-terminal" evidence="4">
    <location>
        <begin position="25"/>
        <end position="120"/>
    </location>
</feature>
<evidence type="ECO:0000256" key="2">
    <source>
        <dbReference type="ARBA" id="ARBA00022679"/>
    </source>
</evidence>
<dbReference type="AlphaFoldDB" id="A0A819UKL1"/>
<dbReference type="FunFam" id="1.20.1050.10:FF:000030">
    <property type="entry name" value="Glutathione S-transferase S1"/>
    <property type="match status" value="1"/>
</dbReference>
<comment type="caution">
    <text evidence="5">The sequence shown here is derived from an EMBL/GenBank/DDBJ whole genome shotgun (WGS) entry which is preliminary data.</text>
</comment>
<dbReference type="Proteomes" id="UP000663874">
    <property type="component" value="Unassembled WGS sequence"/>
</dbReference>
<evidence type="ECO:0000256" key="1">
    <source>
        <dbReference type="ARBA" id="ARBA00012452"/>
    </source>
</evidence>
<evidence type="ECO:0000313" key="5">
    <source>
        <dbReference type="EMBL" id="CAF4097070.1"/>
    </source>
</evidence>
<feature type="non-terminal residue" evidence="5">
    <location>
        <position position="1"/>
    </location>
</feature>
<protein>
    <recommendedName>
        <fullName evidence="1">glutathione transferase</fullName>
        <ecNumber evidence="1">2.5.1.18</ecNumber>
    </recommendedName>
</protein>